<comment type="caution">
    <text evidence="2">The sequence shown here is derived from an EMBL/GenBank/DDBJ whole genome shotgun (WGS) entry which is preliminary data.</text>
</comment>
<evidence type="ECO:0000313" key="2">
    <source>
        <dbReference type="EMBL" id="PTD96169.1"/>
    </source>
</evidence>
<proteinExistence type="predicted"/>
<dbReference type="OrthoDB" id="5767026at2"/>
<feature type="domain" description="SnoaL-like" evidence="1">
    <location>
        <begin position="14"/>
        <end position="127"/>
    </location>
</feature>
<reference evidence="2 3" key="2">
    <citation type="submission" date="2018-04" db="EMBL/GenBank/DDBJ databases">
        <title>Thauera lacus sp. nov., isolated from an saline lake in Inner Mongolia, China.</title>
        <authorList>
            <person name="Liang Q.-Y."/>
        </authorList>
    </citation>
    <scope>NUCLEOTIDE SEQUENCE [LARGE SCALE GENOMIC DNA]</scope>
    <source>
        <strain evidence="2 3">D20</strain>
    </source>
</reference>
<evidence type="ECO:0000259" key="1">
    <source>
        <dbReference type="Pfam" id="PF13474"/>
    </source>
</evidence>
<dbReference type="PANTHER" id="PTHR34957:SF1">
    <property type="entry name" value="NUCLEAR TRANSPORT FACTOR 2 (NTF2) FAMILY PROTEIN"/>
    <property type="match status" value="1"/>
</dbReference>
<gene>
    <name evidence="2" type="ORF">C8261_11395</name>
</gene>
<dbReference type="PANTHER" id="PTHR34957">
    <property type="entry name" value="NUCLEAR TRANSPORT FACTOR 2 (NTF2) FAMILY PROTEIN"/>
    <property type="match status" value="1"/>
</dbReference>
<keyword evidence="3" id="KW-1185">Reference proteome</keyword>
<dbReference type="RefSeq" id="WP_107493829.1">
    <property type="nucleotide sequence ID" value="NZ_PZKC01000008.1"/>
</dbReference>
<dbReference type="Gene3D" id="3.10.450.50">
    <property type="match status" value="1"/>
</dbReference>
<name>A0A2T4IEH0_9RHOO</name>
<dbReference type="AlphaFoldDB" id="A0A2T4IEH0"/>
<reference evidence="2 3" key="1">
    <citation type="submission" date="2018-03" db="EMBL/GenBank/DDBJ databases">
        <authorList>
            <person name="Keele B.F."/>
        </authorList>
    </citation>
    <scope>NUCLEOTIDE SEQUENCE [LARGE SCALE GENOMIC DNA]</scope>
    <source>
        <strain evidence="2 3">D20</strain>
    </source>
</reference>
<dbReference type="InterPro" id="IPR032710">
    <property type="entry name" value="NTF2-like_dom_sf"/>
</dbReference>
<evidence type="ECO:0000313" key="3">
    <source>
        <dbReference type="Proteomes" id="UP000241193"/>
    </source>
</evidence>
<dbReference type="EMBL" id="PZKC01000008">
    <property type="protein sequence ID" value="PTD96169.1"/>
    <property type="molecule type" value="Genomic_DNA"/>
</dbReference>
<protein>
    <submittedName>
        <fullName evidence="2">DUF4440 domain-containing protein</fullName>
    </submittedName>
</protein>
<dbReference type="SUPFAM" id="SSF54427">
    <property type="entry name" value="NTF2-like"/>
    <property type="match status" value="1"/>
</dbReference>
<organism evidence="2 3">
    <name type="scientific">Pseudothauera lacus</name>
    <dbReference type="NCBI Taxonomy" id="2136175"/>
    <lineage>
        <taxon>Bacteria</taxon>
        <taxon>Pseudomonadati</taxon>
        <taxon>Pseudomonadota</taxon>
        <taxon>Betaproteobacteria</taxon>
        <taxon>Rhodocyclales</taxon>
        <taxon>Zoogloeaceae</taxon>
        <taxon>Pseudothauera</taxon>
    </lineage>
</organism>
<sequence>MSKPQFATAADAEAAFYDALVRADLEAMMAVWSAEDDTVCVQPGGPRLTGLAEIREAWRQLFASGTRLIVRTSHQVISANTLQAVHNVLEHVAVEGDDRIHTPIVATNVYARGAGGWHMVMHHASPIPDLTELIGQHAPRVVH</sequence>
<dbReference type="Pfam" id="PF13474">
    <property type="entry name" value="SnoaL_3"/>
    <property type="match status" value="1"/>
</dbReference>
<dbReference type="Proteomes" id="UP000241193">
    <property type="component" value="Unassembled WGS sequence"/>
</dbReference>
<accession>A0A2T4IEH0</accession>
<dbReference type="InterPro" id="IPR037401">
    <property type="entry name" value="SnoaL-like"/>
</dbReference>